<reference evidence="7 8" key="1">
    <citation type="submission" date="2020-04" db="EMBL/GenBank/DDBJ databases">
        <title>Staphylococcus species from domestic dog.</title>
        <authorList>
            <person name="Paterson G.K."/>
        </authorList>
    </citation>
    <scope>NUCLEOTIDE SEQUENCE [LARGE SCALE GENOMIC DNA]</scope>
    <source>
        <strain evidence="7 8">H16/1A</strain>
    </source>
</reference>
<dbReference type="PANTHER" id="PTHR37422:SF17">
    <property type="entry name" value="O-ANTIGEN LIGASE"/>
    <property type="match status" value="1"/>
</dbReference>
<evidence type="ECO:0000256" key="3">
    <source>
        <dbReference type="ARBA" id="ARBA00022989"/>
    </source>
</evidence>
<feature type="transmembrane region" description="Helical" evidence="5">
    <location>
        <begin position="35"/>
        <end position="54"/>
    </location>
</feature>
<name>A0ABS0TA12_9STAP</name>
<feature type="transmembrane region" description="Helical" evidence="5">
    <location>
        <begin position="61"/>
        <end position="80"/>
    </location>
</feature>
<feature type="transmembrane region" description="Helical" evidence="5">
    <location>
        <begin position="92"/>
        <end position="109"/>
    </location>
</feature>
<proteinExistence type="predicted"/>
<dbReference type="InterPro" id="IPR007016">
    <property type="entry name" value="O-antigen_ligase-rel_domated"/>
</dbReference>
<feature type="transmembrane region" description="Helical" evidence="5">
    <location>
        <begin position="154"/>
        <end position="174"/>
    </location>
</feature>
<keyword evidence="8" id="KW-1185">Reference proteome</keyword>
<dbReference type="PANTHER" id="PTHR37422">
    <property type="entry name" value="TEICHURONIC ACID BIOSYNTHESIS PROTEIN TUAE"/>
    <property type="match status" value="1"/>
</dbReference>
<dbReference type="Proteomes" id="UP000751852">
    <property type="component" value="Unassembled WGS sequence"/>
</dbReference>
<evidence type="ECO:0000256" key="2">
    <source>
        <dbReference type="ARBA" id="ARBA00022692"/>
    </source>
</evidence>
<feature type="transmembrane region" description="Helical" evidence="5">
    <location>
        <begin position="183"/>
        <end position="199"/>
    </location>
</feature>
<evidence type="ECO:0000256" key="1">
    <source>
        <dbReference type="ARBA" id="ARBA00004141"/>
    </source>
</evidence>
<feature type="transmembrane region" description="Helical" evidence="5">
    <location>
        <begin position="312"/>
        <end position="336"/>
    </location>
</feature>
<dbReference type="EMBL" id="JABANU010000020">
    <property type="protein sequence ID" value="MBI5975586.1"/>
    <property type="molecule type" value="Genomic_DNA"/>
</dbReference>
<dbReference type="InterPro" id="IPR051533">
    <property type="entry name" value="WaaL-like"/>
</dbReference>
<comment type="caution">
    <text evidence="7">The sequence shown here is derived from an EMBL/GenBank/DDBJ whole genome shotgun (WGS) entry which is preliminary data.</text>
</comment>
<evidence type="ECO:0000256" key="4">
    <source>
        <dbReference type="ARBA" id="ARBA00023136"/>
    </source>
</evidence>
<dbReference type="RefSeq" id="WP_198618361.1">
    <property type="nucleotide sequence ID" value="NZ_JABANU010000020.1"/>
</dbReference>
<feature type="transmembrane region" description="Helical" evidence="5">
    <location>
        <begin position="276"/>
        <end position="300"/>
    </location>
</feature>
<accession>A0ABS0TA12</accession>
<evidence type="ECO:0000256" key="5">
    <source>
        <dbReference type="SAM" id="Phobius"/>
    </source>
</evidence>
<feature type="domain" description="O-antigen ligase-related" evidence="6">
    <location>
        <begin position="188"/>
        <end position="325"/>
    </location>
</feature>
<feature type="transmembrane region" description="Helical" evidence="5">
    <location>
        <begin position="348"/>
        <end position="379"/>
    </location>
</feature>
<feature type="transmembrane region" description="Helical" evidence="5">
    <location>
        <begin position="205"/>
        <end position="222"/>
    </location>
</feature>
<evidence type="ECO:0000259" key="6">
    <source>
        <dbReference type="Pfam" id="PF04932"/>
    </source>
</evidence>
<gene>
    <name evidence="7" type="ORF">HHH54_08250</name>
</gene>
<keyword evidence="3 5" id="KW-1133">Transmembrane helix</keyword>
<dbReference type="GO" id="GO:0016874">
    <property type="term" value="F:ligase activity"/>
    <property type="evidence" value="ECO:0007669"/>
    <property type="project" value="UniProtKB-KW"/>
</dbReference>
<feature type="transmembrane region" description="Helical" evidence="5">
    <location>
        <begin position="121"/>
        <end position="142"/>
    </location>
</feature>
<feature type="transmembrane region" description="Helical" evidence="5">
    <location>
        <begin position="231"/>
        <end position="249"/>
    </location>
</feature>
<organism evidence="7 8">
    <name type="scientific">Staphylococcus canis</name>
    <dbReference type="NCBI Taxonomy" id="2724942"/>
    <lineage>
        <taxon>Bacteria</taxon>
        <taxon>Bacillati</taxon>
        <taxon>Bacillota</taxon>
        <taxon>Bacilli</taxon>
        <taxon>Bacillales</taxon>
        <taxon>Staphylococcaceae</taxon>
        <taxon>Staphylococcus</taxon>
    </lineage>
</organism>
<evidence type="ECO:0000313" key="8">
    <source>
        <dbReference type="Proteomes" id="UP000751852"/>
    </source>
</evidence>
<sequence length="391" mass="44799">MRVFLLLSVLSMNFYIVISTLLKNVFKINIDGGYYIFLIIVSSITIIFALKEIVTKKQIPIALMILVAITGFVTISYLITDYKYDRLPLNNFILFLIWAVPASVCGIYFRKITKRKVIQFFKAIFFLFSISLILIVLIPYLLGTLPTYINFGLMNYQNISYISSFTMGLGIYFISDKLVKHKLMYLILIFTLLPVIFIAGGRGGAVLFILYIIVTMISMLIGKKTSLVKKISINFSIIILSAIAILIFIKSGNTRTFSYISSNGLTFEGTSGRGDIYALAILYIKEHLLTGYGLFNYYHLIDNIPHNLILEILLAFGIIGFIFILLFVSVLIYKFIKYFDTEGLDKLIIYIGLYPFVLLMFSSNFLVVSEFWFVLFYLISKSKRIMNYEKT</sequence>
<keyword evidence="7" id="KW-0436">Ligase</keyword>
<keyword evidence="4 5" id="KW-0472">Membrane</keyword>
<protein>
    <submittedName>
        <fullName evidence="7">O-antigen ligase family protein</fullName>
    </submittedName>
</protein>
<keyword evidence="2 5" id="KW-0812">Transmembrane</keyword>
<comment type="subcellular location">
    <subcellularLocation>
        <location evidence="1">Membrane</location>
        <topology evidence="1">Multi-pass membrane protein</topology>
    </subcellularLocation>
</comment>
<evidence type="ECO:0000313" key="7">
    <source>
        <dbReference type="EMBL" id="MBI5975586.1"/>
    </source>
</evidence>
<dbReference type="Pfam" id="PF04932">
    <property type="entry name" value="Wzy_C"/>
    <property type="match status" value="1"/>
</dbReference>